<sequence length="88" mass="9566">MVIGGAVGWSSRGVFIIDDVGRIRLTHHADAHDIAAEWDSLEAMLKAETTRIASLLDLTGEPLSTHTALMHPGGRRWETKAEPLTAVH</sequence>
<comment type="caution">
    <text evidence="1">The sequence shown here is derived from an EMBL/GenBank/DDBJ whole genome shotgun (WGS) entry which is preliminary data.</text>
</comment>
<organism evidence="1 2">
    <name type="scientific">Brevundimonas mediterranea</name>
    <dbReference type="NCBI Taxonomy" id="74329"/>
    <lineage>
        <taxon>Bacteria</taxon>
        <taxon>Pseudomonadati</taxon>
        <taxon>Pseudomonadota</taxon>
        <taxon>Alphaproteobacteria</taxon>
        <taxon>Caulobacterales</taxon>
        <taxon>Caulobacteraceae</taxon>
        <taxon>Brevundimonas</taxon>
    </lineage>
</organism>
<dbReference type="AlphaFoldDB" id="A0A7Z9C5P9"/>
<keyword evidence="2" id="KW-1185">Reference proteome</keyword>
<evidence type="ECO:0000313" key="2">
    <source>
        <dbReference type="Proteomes" id="UP000289220"/>
    </source>
</evidence>
<accession>A0A7Z9C5P9</accession>
<dbReference type="Proteomes" id="UP000289220">
    <property type="component" value="Unassembled WGS sequence"/>
</dbReference>
<dbReference type="EMBL" id="UXHF01000139">
    <property type="protein sequence ID" value="VDC49009.1"/>
    <property type="molecule type" value="Genomic_DNA"/>
</dbReference>
<evidence type="ECO:0000313" key="1">
    <source>
        <dbReference type="EMBL" id="VDC49009.1"/>
    </source>
</evidence>
<proteinExistence type="predicted"/>
<reference evidence="1 2" key="1">
    <citation type="submission" date="2018-11" db="EMBL/GenBank/DDBJ databases">
        <authorList>
            <person name="Peiro R."/>
            <person name="Begona"/>
            <person name="Cbmso G."/>
            <person name="Lopez M."/>
            <person name="Gonzalez S."/>
            <person name="Sacristan E."/>
            <person name="Castillo E."/>
        </authorList>
    </citation>
    <scope>NUCLEOTIDE SEQUENCE [LARGE SCALE GENOMIC DNA]</scope>
    <source>
        <strain evidence="1">Brev_genome</strain>
    </source>
</reference>
<name>A0A7Z9C5P9_9CAUL</name>
<protein>
    <submittedName>
        <fullName evidence="1">Uncharacterized protein</fullName>
    </submittedName>
</protein>
<gene>
    <name evidence="1" type="ORF">BREV_BREV_03439</name>
</gene>